<comment type="caution">
    <text evidence="1">The sequence shown here is derived from an EMBL/GenBank/DDBJ whole genome shotgun (WGS) entry which is preliminary data.</text>
</comment>
<gene>
    <name evidence="1" type="ORF">SDC9_15657</name>
</gene>
<dbReference type="InterPro" id="IPR007838">
    <property type="entry name" value="Cell_div_ZapA-like"/>
</dbReference>
<evidence type="ECO:0000313" key="1">
    <source>
        <dbReference type="EMBL" id="MPL69906.1"/>
    </source>
</evidence>
<dbReference type="SUPFAM" id="SSF102829">
    <property type="entry name" value="Cell division protein ZapA-like"/>
    <property type="match status" value="1"/>
</dbReference>
<proteinExistence type="predicted"/>
<dbReference type="EMBL" id="VSSQ01000050">
    <property type="protein sequence ID" value="MPL69906.1"/>
    <property type="molecule type" value="Genomic_DNA"/>
</dbReference>
<evidence type="ECO:0008006" key="2">
    <source>
        <dbReference type="Google" id="ProtNLM"/>
    </source>
</evidence>
<name>A0A644TSD6_9ZZZZ</name>
<protein>
    <recommendedName>
        <fullName evidence="2">Cell division protein ZapA</fullName>
    </recommendedName>
</protein>
<dbReference type="InterPro" id="IPR036192">
    <property type="entry name" value="Cell_div_ZapA-like_sf"/>
</dbReference>
<sequence>MTEDILISVDIAGRIYKVRVKRDEEEVFRNAVETVKTNIKEYANIYAYKDKQDLLAMVLLQYVTSYIKLKDDNLFGNKQLIEKLGEINSIL</sequence>
<accession>A0A644TSD6</accession>
<organism evidence="1">
    <name type="scientific">bioreactor metagenome</name>
    <dbReference type="NCBI Taxonomy" id="1076179"/>
    <lineage>
        <taxon>unclassified sequences</taxon>
        <taxon>metagenomes</taxon>
        <taxon>ecological metagenomes</taxon>
    </lineage>
</organism>
<dbReference type="Pfam" id="PF05164">
    <property type="entry name" value="ZapA"/>
    <property type="match status" value="1"/>
</dbReference>
<dbReference type="AlphaFoldDB" id="A0A644TSD6"/>
<reference evidence="1" key="1">
    <citation type="submission" date="2019-08" db="EMBL/GenBank/DDBJ databases">
        <authorList>
            <person name="Kucharzyk K."/>
            <person name="Murdoch R.W."/>
            <person name="Higgins S."/>
            <person name="Loffler F."/>
        </authorList>
    </citation>
    <scope>NUCLEOTIDE SEQUENCE</scope>
</reference>